<dbReference type="EMBL" id="VSSQ01087482">
    <property type="protein sequence ID" value="MPN34439.1"/>
    <property type="molecule type" value="Genomic_DNA"/>
</dbReference>
<name>A0A645H8M0_9ZZZZ</name>
<accession>A0A645H8M0</accession>
<reference evidence="2" key="1">
    <citation type="submission" date="2019-08" db="EMBL/GenBank/DDBJ databases">
        <authorList>
            <person name="Kucharzyk K."/>
            <person name="Murdoch R.W."/>
            <person name="Higgins S."/>
            <person name="Loffler F."/>
        </authorList>
    </citation>
    <scope>NUCLEOTIDE SEQUENCE</scope>
</reference>
<proteinExistence type="predicted"/>
<keyword evidence="1" id="KW-0472">Membrane</keyword>
<feature type="transmembrane region" description="Helical" evidence="1">
    <location>
        <begin position="54"/>
        <end position="73"/>
    </location>
</feature>
<keyword evidence="1" id="KW-1133">Transmembrane helix</keyword>
<dbReference type="AlphaFoldDB" id="A0A645H8M0"/>
<evidence type="ECO:0000313" key="2">
    <source>
        <dbReference type="EMBL" id="MPN34439.1"/>
    </source>
</evidence>
<organism evidence="2">
    <name type="scientific">bioreactor metagenome</name>
    <dbReference type="NCBI Taxonomy" id="1076179"/>
    <lineage>
        <taxon>unclassified sequences</taxon>
        <taxon>metagenomes</taxon>
        <taxon>ecological metagenomes</taxon>
    </lineage>
</organism>
<keyword evidence="1" id="KW-0812">Transmembrane</keyword>
<sequence length="74" mass="8476">MRSLGKMPLEYNVNSSEMFIEKINPMNYINKSKVTATTNLNKEMGKAGYKMNSITYSIYIFGVVLLICLIILIY</sequence>
<protein>
    <submittedName>
        <fullName evidence="2">Uncharacterized protein</fullName>
    </submittedName>
</protein>
<evidence type="ECO:0000256" key="1">
    <source>
        <dbReference type="SAM" id="Phobius"/>
    </source>
</evidence>
<comment type="caution">
    <text evidence="2">The sequence shown here is derived from an EMBL/GenBank/DDBJ whole genome shotgun (WGS) entry which is preliminary data.</text>
</comment>
<gene>
    <name evidence="2" type="ORF">SDC9_181932</name>
</gene>